<dbReference type="PANTHER" id="PTHR30244">
    <property type="entry name" value="TRANSAMINASE"/>
    <property type="match status" value="1"/>
</dbReference>
<dbReference type="RefSeq" id="WP_245689248.1">
    <property type="nucleotide sequence ID" value="NZ_FNCV01000002.1"/>
</dbReference>
<evidence type="ECO:0000256" key="3">
    <source>
        <dbReference type="PIRSR" id="PIRSR000390-2"/>
    </source>
</evidence>
<dbReference type="SUPFAM" id="SSF53383">
    <property type="entry name" value="PLP-dependent transferases"/>
    <property type="match status" value="1"/>
</dbReference>
<comment type="similarity">
    <text evidence="1 4">Belongs to the DegT/DnrJ/EryC1 family.</text>
</comment>
<dbReference type="CDD" id="cd00616">
    <property type="entry name" value="AHBA_syn"/>
    <property type="match status" value="1"/>
</dbReference>
<accession>A0A1G7WX71</accession>
<reference evidence="6" key="1">
    <citation type="submission" date="2016-10" db="EMBL/GenBank/DDBJ databases">
        <authorList>
            <person name="Varghese N."/>
            <person name="Submissions S."/>
        </authorList>
    </citation>
    <scope>NUCLEOTIDE SEQUENCE [LARGE SCALE GENOMIC DNA]</scope>
    <source>
        <strain evidence="6">930I</strain>
    </source>
</reference>
<dbReference type="Proteomes" id="UP000217076">
    <property type="component" value="Unassembled WGS sequence"/>
</dbReference>
<dbReference type="STRING" id="83401.SAMN05421742_102352"/>
<dbReference type="EMBL" id="FNCV01000002">
    <property type="protein sequence ID" value="SDG76531.1"/>
    <property type="molecule type" value="Genomic_DNA"/>
</dbReference>
<name>A0A1G7WX71_9PROT</name>
<dbReference type="InterPro" id="IPR015422">
    <property type="entry name" value="PyrdxlP-dep_Trfase_small"/>
</dbReference>
<dbReference type="PANTHER" id="PTHR30244:SF34">
    <property type="entry name" value="DTDP-4-AMINO-4,6-DIDEOXYGALACTOSE TRANSAMINASE"/>
    <property type="match status" value="1"/>
</dbReference>
<dbReference type="InterPro" id="IPR015421">
    <property type="entry name" value="PyrdxlP-dep_Trfase_major"/>
</dbReference>
<sequence>MSPPANLLAEYARHTLDDSDRAAVAEALLDERLTTGPRVGAFEAAFATRVGAAHAVACNSGTAALEMIYAALEVPGRPVVVPAITFLATASAALRLGGRLAVADVDPARGHLTPDTLAATLAALPQPAAAVTVVHLGGPPADLPALAEVARRHGTVLVEDACHALGSVETPDGAPVGACTFSRAAAFSFHPAKTITTGEGGMVTSPDPALAEAARRHRNHGMVRAPAPLRADSLATAPWYYEMHSLAGNFRLTDFQAALGLSQLTKLDTFVEKRRRLRDHYLQRLAPLSPRVKPLEPLFEGTIGWHLMGVRVEDFAAGPEARAATMTALKARGIGSQVHYIPLYRQPHLADTLGPAADPARFPGAEAYYARCLSLPLFPDLEEADVDTVCAALEAALG</sequence>
<dbReference type="GO" id="GO:0008483">
    <property type="term" value="F:transaminase activity"/>
    <property type="evidence" value="ECO:0007669"/>
    <property type="project" value="TreeGrafter"/>
</dbReference>
<keyword evidence="6" id="KW-1185">Reference proteome</keyword>
<dbReference type="InterPro" id="IPR000653">
    <property type="entry name" value="DegT/StrS_aminotransferase"/>
</dbReference>
<dbReference type="Gene3D" id="3.90.1150.10">
    <property type="entry name" value="Aspartate Aminotransferase, domain 1"/>
    <property type="match status" value="1"/>
</dbReference>
<dbReference type="Gene3D" id="3.40.640.10">
    <property type="entry name" value="Type I PLP-dependent aspartate aminotransferase-like (Major domain)"/>
    <property type="match status" value="1"/>
</dbReference>
<protein>
    <submittedName>
        <fullName evidence="5">dTDP-4-amino-4,6-dideoxygalactose transaminase</fullName>
    </submittedName>
</protein>
<dbReference type="GO" id="GO:0000271">
    <property type="term" value="P:polysaccharide biosynthetic process"/>
    <property type="evidence" value="ECO:0007669"/>
    <property type="project" value="TreeGrafter"/>
</dbReference>
<dbReference type="Pfam" id="PF01041">
    <property type="entry name" value="DegT_DnrJ_EryC1"/>
    <property type="match status" value="1"/>
</dbReference>
<dbReference type="GO" id="GO:0030170">
    <property type="term" value="F:pyridoxal phosphate binding"/>
    <property type="evidence" value="ECO:0007669"/>
    <property type="project" value="TreeGrafter"/>
</dbReference>
<feature type="active site" description="Proton acceptor" evidence="2">
    <location>
        <position position="193"/>
    </location>
</feature>
<evidence type="ECO:0000313" key="6">
    <source>
        <dbReference type="Proteomes" id="UP000217076"/>
    </source>
</evidence>
<feature type="modified residue" description="N6-(pyridoxal phosphate)lysine" evidence="3">
    <location>
        <position position="193"/>
    </location>
</feature>
<evidence type="ECO:0000313" key="5">
    <source>
        <dbReference type="EMBL" id="SDG76531.1"/>
    </source>
</evidence>
<evidence type="ECO:0000256" key="1">
    <source>
        <dbReference type="ARBA" id="ARBA00037999"/>
    </source>
</evidence>
<organism evidence="5 6">
    <name type="scientific">Roseospirillum parvum</name>
    <dbReference type="NCBI Taxonomy" id="83401"/>
    <lineage>
        <taxon>Bacteria</taxon>
        <taxon>Pseudomonadati</taxon>
        <taxon>Pseudomonadota</taxon>
        <taxon>Alphaproteobacteria</taxon>
        <taxon>Rhodospirillales</taxon>
        <taxon>Rhodospirillaceae</taxon>
        <taxon>Roseospirillum</taxon>
    </lineage>
</organism>
<dbReference type="PIRSF" id="PIRSF000390">
    <property type="entry name" value="PLP_StrS"/>
    <property type="match status" value="1"/>
</dbReference>
<dbReference type="AlphaFoldDB" id="A0A1G7WX71"/>
<keyword evidence="3 4" id="KW-0663">Pyridoxal phosphate</keyword>
<proteinExistence type="inferred from homology"/>
<evidence type="ECO:0000256" key="4">
    <source>
        <dbReference type="RuleBase" id="RU004508"/>
    </source>
</evidence>
<evidence type="ECO:0000256" key="2">
    <source>
        <dbReference type="PIRSR" id="PIRSR000390-1"/>
    </source>
</evidence>
<dbReference type="InterPro" id="IPR015424">
    <property type="entry name" value="PyrdxlP-dep_Trfase"/>
</dbReference>
<gene>
    <name evidence="5" type="ORF">SAMN05421742_102352</name>
</gene>